<dbReference type="Pfam" id="PF26133">
    <property type="entry name" value="DUF8039"/>
    <property type="match status" value="1"/>
</dbReference>
<evidence type="ECO:0000256" key="1">
    <source>
        <dbReference type="SAM" id="MobiDB-lite"/>
    </source>
</evidence>
<accession>A0AA36EP59</accession>
<dbReference type="InterPro" id="IPR058352">
    <property type="entry name" value="DUF8039"/>
</dbReference>
<feature type="domain" description="DUF8039" evidence="2">
    <location>
        <begin position="263"/>
        <end position="321"/>
    </location>
</feature>
<dbReference type="PANTHER" id="PTHR33018">
    <property type="entry name" value="OS10G0338966 PROTEIN-RELATED"/>
    <property type="match status" value="1"/>
</dbReference>
<evidence type="ECO:0000313" key="4">
    <source>
        <dbReference type="Proteomes" id="UP001177003"/>
    </source>
</evidence>
<feature type="region of interest" description="Disordered" evidence="1">
    <location>
        <begin position="329"/>
        <end position="360"/>
    </location>
</feature>
<feature type="region of interest" description="Disordered" evidence="1">
    <location>
        <begin position="188"/>
        <end position="221"/>
    </location>
</feature>
<keyword evidence="4" id="KW-1185">Reference proteome</keyword>
<evidence type="ECO:0000313" key="3">
    <source>
        <dbReference type="EMBL" id="CAI9302683.1"/>
    </source>
</evidence>
<feature type="compositionally biased region" description="Polar residues" evidence="1">
    <location>
        <begin position="188"/>
        <end position="198"/>
    </location>
</feature>
<dbReference type="EMBL" id="OX465085">
    <property type="protein sequence ID" value="CAI9302683.1"/>
    <property type="molecule type" value="Genomic_DNA"/>
</dbReference>
<reference evidence="3" key="1">
    <citation type="submission" date="2023-04" db="EMBL/GenBank/DDBJ databases">
        <authorList>
            <person name="Vijverberg K."/>
            <person name="Xiong W."/>
            <person name="Schranz E."/>
        </authorList>
    </citation>
    <scope>NUCLEOTIDE SEQUENCE</scope>
</reference>
<dbReference type="Proteomes" id="UP001177003">
    <property type="component" value="Chromosome 9"/>
</dbReference>
<protein>
    <recommendedName>
        <fullName evidence="2">DUF8039 domain-containing protein</fullName>
    </recommendedName>
</protein>
<dbReference type="AlphaFoldDB" id="A0AA36EP59"/>
<gene>
    <name evidence="3" type="ORF">LSALG_LOCUS41162</name>
</gene>
<sequence>MSKYDHRMGRGGYTTLRRKLIEENVISKEEIPPKLVMWCKGHESEGEFKDEDVKIMVDKLMEHEKKIKEGQVNVEPGMDSMTLVFGKGKGGFLKGVGTGVTYNRYFNVPRSKGSSKEEIKDLKVALHNGKLELEKKDVELKALSTKVNEQDQTLKLVLAHLNAKGADFPNLSHTICISSEKIVQSNETSPVSLKNNEPSEPVTPVIPKPNKKHVQTKSATATPDTKLISMKSATANTKTTNKTVESKTSTINQNIPKVSPNNPIHQRQFIHGVPLQDDCYKVSTDEVVVKTAFLPPQTRESKLVEDAYKSFVPWPKYLVQTESEVPEIISHQKSTKRKPTYISSDALLKKTRSNRNKNNA</sequence>
<name>A0AA36EP59_LACSI</name>
<dbReference type="PANTHER" id="PTHR33018:SF34">
    <property type="entry name" value="OS02G0472350 PROTEIN"/>
    <property type="match status" value="1"/>
</dbReference>
<proteinExistence type="predicted"/>
<evidence type="ECO:0000259" key="2">
    <source>
        <dbReference type="Pfam" id="PF26133"/>
    </source>
</evidence>
<feature type="compositionally biased region" description="Basic residues" evidence="1">
    <location>
        <begin position="349"/>
        <end position="360"/>
    </location>
</feature>
<organism evidence="3 4">
    <name type="scientific">Lactuca saligna</name>
    <name type="common">Willowleaf lettuce</name>
    <dbReference type="NCBI Taxonomy" id="75948"/>
    <lineage>
        <taxon>Eukaryota</taxon>
        <taxon>Viridiplantae</taxon>
        <taxon>Streptophyta</taxon>
        <taxon>Embryophyta</taxon>
        <taxon>Tracheophyta</taxon>
        <taxon>Spermatophyta</taxon>
        <taxon>Magnoliopsida</taxon>
        <taxon>eudicotyledons</taxon>
        <taxon>Gunneridae</taxon>
        <taxon>Pentapetalae</taxon>
        <taxon>asterids</taxon>
        <taxon>campanulids</taxon>
        <taxon>Asterales</taxon>
        <taxon>Asteraceae</taxon>
        <taxon>Cichorioideae</taxon>
        <taxon>Cichorieae</taxon>
        <taxon>Lactucinae</taxon>
        <taxon>Lactuca</taxon>
    </lineage>
</organism>